<dbReference type="Gene3D" id="3.40.630.30">
    <property type="match status" value="1"/>
</dbReference>
<dbReference type="AlphaFoldDB" id="A0A4V2SLQ4"/>
<dbReference type="InterPro" id="IPR016181">
    <property type="entry name" value="Acyl_CoA_acyltransferase"/>
</dbReference>
<evidence type="ECO:0000313" key="3">
    <source>
        <dbReference type="Proteomes" id="UP000294564"/>
    </source>
</evidence>
<reference evidence="2 3" key="1">
    <citation type="submission" date="2019-03" db="EMBL/GenBank/DDBJ databases">
        <title>Genomic Encyclopedia of Type Strains, Phase IV (KMG-IV): sequencing the most valuable type-strain genomes for metagenomic binning, comparative biology and taxonomic classification.</title>
        <authorList>
            <person name="Goeker M."/>
        </authorList>
    </citation>
    <scope>NUCLEOTIDE SEQUENCE [LARGE SCALE GENOMIC DNA]</scope>
    <source>
        <strain evidence="2 3">DSM 14836</strain>
    </source>
</reference>
<accession>A0A4V2SLQ4</accession>
<dbReference type="CDD" id="cd04301">
    <property type="entry name" value="NAT_SF"/>
    <property type="match status" value="1"/>
</dbReference>
<dbReference type="SUPFAM" id="SSF55729">
    <property type="entry name" value="Acyl-CoA N-acyltransferases (Nat)"/>
    <property type="match status" value="1"/>
</dbReference>
<keyword evidence="2" id="KW-0808">Transferase</keyword>
<proteinExistence type="predicted"/>
<dbReference type="RefSeq" id="WP_132795013.1">
    <property type="nucleotide sequence ID" value="NZ_SLXM01000006.1"/>
</dbReference>
<dbReference type="Pfam" id="PF13673">
    <property type="entry name" value="Acetyltransf_10"/>
    <property type="match status" value="1"/>
</dbReference>
<dbReference type="GO" id="GO:0016747">
    <property type="term" value="F:acyltransferase activity, transferring groups other than amino-acyl groups"/>
    <property type="evidence" value="ECO:0007669"/>
    <property type="project" value="InterPro"/>
</dbReference>
<dbReference type="Proteomes" id="UP000294564">
    <property type="component" value="Unassembled WGS sequence"/>
</dbReference>
<keyword evidence="3" id="KW-1185">Reference proteome</keyword>
<dbReference type="OrthoDB" id="2352823at2"/>
<organism evidence="2 3">
    <name type="scientific">Tenacibaculum skagerrakense</name>
    <dbReference type="NCBI Taxonomy" id="186571"/>
    <lineage>
        <taxon>Bacteria</taxon>
        <taxon>Pseudomonadati</taxon>
        <taxon>Bacteroidota</taxon>
        <taxon>Flavobacteriia</taxon>
        <taxon>Flavobacteriales</taxon>
        <taxon>Flavobacteriaceae</taxon>
        <taxon>Tenacibaculum</taxon>
    </lineage>
</organism>
<gene>
    <name evidence="2" type="ORF">EV195_106143</name>
</gene>
<keyword evidence="2" id="KW-0012">Acyltransferase</keyword>
<evidence type="ECO:0000313" key="2">
    <source>
        <dbReference type="EMBL" id="TCP24336.1"/>
    </source>
</evidence>
<comment type="caution">
    <text evidence="2">The sequence shown here is derived from an EMBL/GenBank/DDBJ whole genome shotgun (WGS) entry which is preliminary data.</text>
</comment>
<sequence>MVSVKKIRAEETFPLRLEVLRKNIDLPHQFDGDLDDETFHLGVFENEKLVCIGTFVKNAIEEIKGTQYQLRGMATATDVRGKGYGKLLLSFASDELLNRSINFLWCNAREVAVQFYEKNHFQIIGDLFVNKVGPHYKMYKEIKKK</sequence>
<feature type="domain" description="N-acetyltransferase" evidence="1">
    <location>
        <begin position="1"/>
        <end position="143"/>
    </location>
</feature>
<protein>
    <submittedName>
        <fullName evidence="2">Putative GNAT family N-acyltransferase</fullName>
    </submittedName>
</protein>
<name>A0A4V2SLQ4_9FLAO</name>
<dbReference type="PROSITE" id="PS51186">
    <property type="entry name" value="GNAT"/>
    <property type="match status" value="1"/>
</dbReference>
<dbReference type="InterPro" id="IPR000182">
    <property type="entry name" value="GNAT_dom"/>
</dbReference>
<dbReference type="EMBL" id="SLXM01000006">
    <property type="protein sequence ID" value="TCP24336.1"/>
    <property type="molecule type" value="Genomic_DNA"/>
</dbReference>
<evidence type="ECO:0000259" key="1">
    <source>
        <dbReference type="PROSITE" id="PS51186"/>
    </source>
</evidence>